<dbReference type="SFLD" id="SFLDS00019">
    <property type="entry name" value="Glutathione_Transferase_(cytos"/>
    <property type="match status" value="1"/>
</dbReference>
<feature type="non-terminal residue" evidence="3">
    <location>
        <position position="1"/>
    </location>
</feature>
<gene>
    <name evidence="3" type="ORF">METZ01_LOCUS278480</name>
</gene>
<sequence>VITLYDYELSVNCYKVRLLLNFLSVPHDLHSIDFFPGWEHKSEWFKEINPLGHIPVIDDDGYILRDSNAILIYLATKYDDGLKWYPTQQAELLGEVSQWMMFSEGTTNTASAARLHDSLGYEFDIDACRSGAHRLFRVLDEHLWFREQQNLPWLCSAEFPTLADLVIFPDVILSEEGGINRVSYPAIRRWTDRFRRLPSFSLMAGVLPAGTI</sequence>
<dbReference type="InterPro" id="IPR010987">
    <property type="entry name" value="Glutathione-S-Trfase_C-like"/>
</dbReference>
<dbReference type="PANTHER" id="PTHR44051:SF2">
    <property type="entry name" value="HYPOTHETICAL GLUTATHIONE S-TRANSFERASE LIKE PROTEIN"/>
    <property type="match status" value="1"/>
</dbReference>
<protein>
    <recommendedName>
        <fullName evidence="4">GST N-terminal domain-containing protein</fullName>
    </recommendedName>
</protein>
<feature type="domain" description="GST C-terminal" evidence="2">
    <location>
        <begin position="89"/>
        <end position="212"/>
    </location>
</feature>
<evidence type="ECO:0000259" key="1">
    <source>
        <dbReference type="PROSITE" id="PS50404"/>
    </source>
</evidence>
<dbReference type="EMBL" id="UINC01081607">
    <property type="protein sequence ID" value="SVC25626.1"/>
    <property type="molecule type" value="Genomic_DNA"/>
</dbReference>
<dbReference type="AlphaFoldDB" id="A0A382KN11"/>
<evidence type="ECO:0000313" key="3">
    <source>
        <dbReference type="EMBL" id="SVC25626.1"/>
    </source>
</evidence>
<evidence type="ECO:0008006" key="4">
    <source>
        <dbReference type="Google" id="ProtNLM"/>
    </source>
</evidence>
<name>A0A382KN11_9ZZZZ</name>
<proteinExistence type="predicted"/>
<feature type="domain" description="GST N-terminal" evidence="1">
    <location>
        <begin position="1"/>
        <end position="82"/>
    </location>
</feature>
<dbReference type="SFLD" id="SFLDG00358">
    <property type="entry name" value="Main_(cytGST)"/>
    <property type="match status" value="1"/>
</dbReference>
<dbReference type="PROSITE" id="PS50404">
    <property type="entry name" value="GST_NTER"/>
    <property type="match status" value="1"/>
</dbReference>
<dbReference type="Gene3D" id="3.40.30.10">
    <property type="entry name" value="Glutaredoxin"/>
    <property type="match status" value="1"/>
</dbReference>
<evidence type="ECO:0000259" key="2">
    <source>
        <dbReference type="PROSITE" id="PS50405"/>
    </source>
</evidence>
<dbReference type="PROSITE" id="PS50405">
    <property type="entry name" value="GST_CTER"/>
    <property type="match status" value="1"/>
</dbReference>
<dbReference type="InterPro" id="IPR036249">
    <property type="entry name" value="Thioredoxin-like_sf"/>
</dbReference>
<reference evidence="3" key="1">
    <citation type="submission" date="2018-05" db="EMBL/GenBank/DDBJ databases">
        <authorList>
            <person name="Lanie J.A."/>
            <person name="Ng W.-L."/>
            <person name="Kazmierczak K.M."/>
            <person name="Andrzejewski T.M."/>
            <person name="Davidsen T.M."/>
            <person name="Wayne K.J."/>
            <person name="Tettelin H."/>
            <person name="Glass J.I."/>
            <person name="Rusch D."/>
            <person name="Podicherti R."/>
            <person name="Tsui H.-C.T."/>
            <person name="Winkler M.E."/>
        </authorList>
    </citation>
    <scope>NUCLEOTIDE SEQUENCE</scope>
</reference>
<dbReference type="Gene3D" id="1.20.1050.10">
    <property type="match status" value="1"/>
</dbReference>
<accession>A0A382KN11</accession>
<dbReference type="InterPro" id="IPR040079">
    <property type="entry name" value="Glutathione_S-Trfase"/>
</dbReference>
<dbReference type="SUPFAM" id="SSF52833">
    <property type="entry name" value="Thioredoxin-like"/>
    <property type="match status" value="1"/>
</dbReference>
<dbReference type="SUPFAM" id="SSF47616">
    <property type="entry name" value="GST C-terminal domain-like"/>
    <property type="match status" value="1"/>
</dbReference>
<dbReference type="InterPro" id="IPR036282">
    <property type="entry name" value="Glutathione-S-Trfase_C_sf"/>
</dbReference>
<dbReference type="Pfam" id="PF13417">
    <property type="entry name" value="GST_N_3"/>
    <property type="match status" value="1"/>
</dbReference>
<dbReference type="PANTHER" id="PTHR44051">
    <property type="entry name" value="GLUTATHIONE S-TRANSFERASE-RELATED"/>
    <property type="match status" value="1"/>
</dbReference>
<organism evidence="3">
    <name type="scientific">marine metagenome</name>
    <dbReference type="NCBI Taxonomy" id="408172"/>
    <lineage>
        <taxon>unclassified sequences</taxon>
        <taxon>metagenomes</taxon>
        <taxon>ecological metagenomes</taxon>
    </lineage>
</organism>
<dbReference type="CDD" id="cd03056">
    <property type="entry name" value="GST_N_4"/>
    <property type="match status" value="1"/>
</dbReference>
<dbReference type="InterPro" id="IPR004045">
    <property type="entry name" value="Glutathione_S-Trfase_N"/>
</dbReference>